<name>A0ABT2ZRJ9_9RHOB</name>
<accession>A0ABT2ZRJ9</accession>
<sequence length="86" mass="8781">MDKFSDYPTSLTAPARDGATVTPDDVNDLTILPRALYVGQAGNLSVRLAGGQAVLFQNVPAGTLLPVRASGINAVGTTAAGIVALW</sequence>
<reference evidence="2 3" key="1">
    <citation type="submission" date="2022-10" db="EMBL/GenBank/DDBJ databases">
        <title>Defluviimonas sp. nov., isolated from ocean surface sediments.</title>
        <authorList>
            <person name="He W."/>
            <person name="Wang L."/>
            <person name="Zhang D.-F."/>
        </authorList>
    </citation>
    <scope>NUCLEOTIDE SEQUENCE [LARGE SCALE GENOMIC DNA]</scope>
    <source>
        <strain evidence="2 3">WL0050</strain>
    </source>
</reference>
<proteinExistence type="predicted"/>
<dbReference type="RefSeq" id="WP_263741010.1">
    <property type="nucleotide sequence ID" value="NZ_JAOWKZ010000004.1"/>
</dbReference>
<evidence type="ECO:0000256" key="1">
    <source>
        <dbReference type="SAM" id="MobiDB-lite"/>
    </source>
</evidence>
<dbReference type="Proteomes" id="UP001652564">
    <property type="component" value="Unassembled WGS sequence"/>
</dbReference>
<feature type="region of interest" description="Disordered" evidence="1">
    <location>
        <begin position="1"/>
        <end position="22"/>
    </location>
</feature>
<keyword evidence="3" id="KW-1185">Reference proteome</keyword>
<gene>
    <name evidence="2" type="ORF">OEZ71_15875</name>
</gene>
<evidence type="ECO:0000313" key="2">
    <source>
        <dbReference type="EMBL" id="MCV2873778.1"/>
    </source>
</evidence>
<evidence type="ECO:0000313" key="3">
    <source>
        <dbReference type="Proteomes" id="UP001652564"/>
    </source>
</evidence>
<organism evidence="2 3">
    <name type="scientific">Albidovulum litorale</name>
    <dbReference type="NCBI Taxonomy" id="2984134"/>
    <lineage>
        <taxon>Bacteria</taxon>
        <taxon>Pseudomonadati</taxon>
        <taxon>Pseudomonadota</taxon>
        <taxon>Alphaproteobacteria</taxon>
        <taxon>Rhodobacterales</taxon>
        <taxon>Paracoccaceae</taxon>
        <taxon>Albidovulum</taxon>
    </lineage>
</organism>
<comment type="caution">
    <text evidence="2">The sequence shown here is derived from an EMBL/GenBank/DDBJ whole genome shotgun (WGS) entry which is preliminary data.</text>
</comment>
<protein>
    <submittedName>
        <fullName evidence="2">Uncharacterized protein</fullName>
    </submittedName>
</protein>
<dbReference type="EMBL" id="JAOWKZ010000004">
    <property type="protein sequence ID" value="MCV2873778.1"/>
    <property type="molecule type" value="Genomic_DNA"/>
</dbReference>